<organism evidence="7">
    <name type="scientific">candidate division WWE3 bacterium</name>
    <dbReference type="NCBI Taxonomy" id="2053526"/>
    <lineage>
        <taxon>Bacteria</taxon>
        <taxon>Katanobacteria</taxon>
    </lineage>
</organism>
<dbReference type="GO" id="GO:0005737">
    <property type="term" value="C:cytoplasm"/>
    <property type="evidence" value="ECO:0007669"/>
    <property type="project" value="UniProtKB-SubCell"/>
</dbReference>
<dbReference type="Gene3D" id="3.90.20.20">
    <property type="match status" value="1"/>
</dbReference>
<dbReference type="EMBL" id="DSDM01000025">
    <property type="protein sequence ID" value="HDQ88611.1"/>
    <property type="molecule type" value="Genomic_DNA"/>
</dbReference>
<dbReference type="Pfam" id="PF01025">
    <property type="entry name" value="GrpE"/>
    <property type="match status" value="1"/>
</dbReference>
<dbReference type="SUPFAM" id="SSF58014">
    <property type="entry name" value="Coiled-coil domain of nucleotide exchange factor GrpE"/>
    <property type="match status" value="1"/>
</dbReference>
<evidence type="ECO:0000256" key="1">
    <source>
        <dbReference type="ARBA" id="ARBA00009054"/>
    </source>
</evidence>
<keyword evidence="2 3" id="KW-0143">Chaperone</keyword>
<comment type="subunit">
    <text evidence="3">Homodimer.</text>
</comment>
<evidence type="ECO:0000256" key="5">
    <source>
        <dbReference type="RuleBase" id="RU004478"/>
    </source>
</evidence>
<comment type="function">
    <text evidence="3 4">Participates actively in the response to hyperosmotic and heat shock by preventing the aggregation of stress-denatured proteins, in association with DnaK and GrpE. It is the nucleotide exchange factor for DnaK and may function as a thermosensor. Unfolded proteins bind initially to DnaJ; upon interaction with the DnaJ-bound protein, DnaK hydrolyzes its bound ATP, resulting in the formation of a stable complex. GrpE releases ADP from DnaK; ATP binding to DnaK triggers the release of the substrate protein, thus completing the reaction cycle. Several rounds of ATP-dependent interactions between DnaJ, DnaK and GrpE are required for fully efficient folding.</text>
</comment>
<proteinExistence type="inferred from homology"/>
<gene>
    <name evidence="3 7" type="primary">grpE</name>
    <name evidence="7" type="ORF">ENN92_00460</name>
</gene>
<dbReference type="AlphaFoldDB" id="A0A7C1HGK0"/>
<dbReference type="PROSITE" id="PS01071">
    <property type="entry name" value="GRPE"/>
    <property type="match status" value="1"/>
</dbReference>
<dbReference type="Gene3D" id="2.30.22.10">
    <property type="entry name" value="Head domain of nucleotide exchange factor GrpE"/>
    <property type="match status" value="1"/>
</dbReference>
<feature type="region of interest" description="Disordered" evidence="6">
    <location>
        <begin position="1"/>
        <end position="26"/>
    </location>
</feature>
<protein>
    <recommendedName>
        <fullName evidence="3 4">Protein GrpE</fullName>
    </recommendedName>
    <alternativeName>
        <fullName evidence="3">HSP-70 cofactor</fullName>
    </alternativeName>
</protein>
<dbReference type="GO" id="GO:0006457">
    <property type="term" value="P:protein folding"/>
    <property type="evidence" value="ECO:0007669"/>
    <property type="project" value="InterPro"/>
</dbReference>
<dbReference type="GO" id="GO:0051087">
    <property type="term" value="F:protein-folding chaperone binding"/>
    <property type="evidence" value="ECO:0007669"/>
    <property type="project" value="InterPro"/>
</dbReference>
<keyword evidence="3" id="KW-0963">Cytoplasm</keyword>
<evidence type="ECO:0000256" key="2">
    <source>
        <dbReference type="ARBA" id="ARBA00023186"/>
    </source>
</evidence>
<evidence type="ECO:0000313" key="7">
    <source>
        <dbReference type="EMBL" id="HDQ88611.1"/>
    </source>
</evidence>
<dbReference type="PANTHER" id="PTHR21237:SF23">
    <property type="entry name" value="GRPE PROTEIN HOMOLOG, MITOCHONDRIAL"/>
    <property type="match status" value="1"/>
</dbReference>
<dbReference type="GO" id="GO:0000774">
    <property type="term" value="F:adenyl-nucleotide exchange factor activity"/>
    <property type="evidence" value="ECO:0007669"/>
    <property type="project" value="InterPro"/>
</dbReference>
<dbReference type="SUPFAM" id="SSF51064">
    <property type="entry name" value="Head domain of nucleotide exchange factor GrpE"/>
    <property type="match status" value="1"/>
</dbReference>
<accession>A0A7C1HGK0</accession>
<sequence>MTKKDFQKKEDIASKDTQVKDTSNKDKALKELQKKLEETENNWKRALADYKNLERRTVIEKEEHAKFANFILVAELISVFDNLEMLKKHSEDKGLKMIADQFAKILKSAGLEKIEVLGKDFDASFMEAVDTVKPESEEQEENVVVEEVTPGYKFRGRLIRPAKVVVAKSI</sequence>
<dbReference type="InterPro" id="IPR013805">
    <property type="entry name" value="GrpE_CC"/>
</dbReference>
<dbReference type="InterPro" id="IPR009012">
    <property type="entry name" value="GrpE_head"/>
</dbReference>
<dbReference type="HAMAP" id="MF_01151">
    <property type="entry name" value="GrpE"/>
    <property type="match status" value="1"/>
</dbReference>
<name>A0A7C1HGK0_UNCKA</name>
<dbReference type="Proteomes" id="UP000886066">
    <property type="component" value="Unassembled WGS sequence"/>
</dbReference>
<reference evidence="7" key="1">
    <citation type="journal article" date="2020" name="mSystems">
        <title>Genome- and Community-Level Interaction Insights into Carbon Utilization and Element Cycling Functions of Hydrothermarchaeota in Hydrothermal Sediment.</title>
        <authorList>
            <person name="Zhou Z."/>
            <person name="Liu Y."/>
            <person name="Xu W."/>
            <person name="Pan J."/>
            <person name="Luo Z.H."/>
            <person name="Li M."/>
        </authorList>
    </citation>
    <scope>NUCLEOTIDE SEQUENCE [LARGE SCALE GENOMIC DNA]</scope>
    <source>
        <strain evidence="7">SpSt-1219</strain>
    </source>
</reference>
<evidence type="ECO:0000256" key="6">
    <source>
        <dbReference type="SAM" id="MobiDB-lite"/>
    </source>
</evidence>
<comment type="similarity">
    <text evidence="1 3 5">Belongs to the GrpE family.</text>
</comment>
<evidence type="ECO:0000256" key="4">
    <source>
        <dbReference type="RuleBase" id="RU000639"/>
    </source>
</evidence>
<comment type="caution">
    <text evidence="7">The sequence shown here is derived from an EMBL/GenBank/DDBJ whole genome shotgun (WGS) entry which is preliminary data.</text>
</comment>
<dbReference type="InterPro" id="IPR000740">
    <property type="entry name" value="GrpE"/>
</dbReference>
<dbReference type="PRINTS" id="PR00773">
    <property type="entry name" value="GRPEPROTEIN"/>
</dbReference>
<dbReference type="GO" id="GO:0051082">
    <property type="term" value="F:unfolded protein binding"/>
    <property type="evidence" value="ECO:0007669"/>
    <property type="project" value="TreeGrafter"/>
</dbReference>
<evidence type="ECO:0000256" key="3">
    <source>
        <dbReference type="HAMAP-Rule" id="MF_01151"/>
    </source>
</evidence>
<comment type="subcellular location">
    <subcellularLocation>
        <location evidence="3">Cytoplasm</location>
    </subcellularLocation>
</comment>
<dbReference type="GO" id="GO:0042803">
    <property type="term" value="F:protein homodimerization activity"/>
    <property type="evidence" value="ECO:0007669"/>
    <property type="project" value="InterPro"/>
</dbReference>
<keyword evidence="3 4" id="KW-0346">Stress response</keyword>
<dbReference type="PANTHER" id="PTHR21237">
    <property type="entry name" value="GRPE PROTEIN"/>
    <property type="match status" value="1"/>
</dbReference>